<dbReference type="eggNOG" id="COG3914">
    <property type="taxonomic scope" value="Bacteria"/>
</dbReference>
<dbReference type="Proteomes" id="UP000008871">
    <property type="component" value="Chromosome"/>
</dbReference>
<dbReference type="AlphaFoldDB" id="Q0VR10"/>
<dbReference type="STRING" id="393595.ABO_0940"/>
<dbReference type="HOGENOM" id="CLU_989148_0_0_6"/>
<name>Q0VR10_ALCBS</name>
<evidence type="ECO:0000313" key="3">
    <source>
        <dbReference type="Proteomes" id="UP000008871"/>
    </source>
</evidence>
<reference evidence="2 3" key="1">
    <citation type="journal article" date="2006" name="Nat. Biotechnol.">
        <title>Genome sequence of the ubiquitous hydrocarbon-degrading marine bacterium Alcanivorax borkumensis.</title>
        <authorList>
            <person name="Schneiker S."/>
            <person name="Martins dos Santos V.A.P."/>
            <person name="Bartels D."/>
            <person name="Bekel T."/>
            <person name="Brecht M."/>
            <person name="Buhrmester J."/>
            <person name="Chernikova T.N."/>
            <person name="Denaro R."/>
            <person name="Ferrer M."/>
            <person name="Gertler C."/>
            <person name="Goesmann A."/>
            <person name="Golyshina O.V."/>
            <person name="Kaminski F."/>
            <person name="Khachane A.N."/>
            <person name="Lang S."/>
            <person name="Linke B."/>
            <person name="McHardy A.C."/>
            <person name="Meyer F."/>
            <person name="Nechitaylo T."/>
            <person name="Puehler A."/>
            <person name="Regenhardt D."/>
            <person name="Rupp O."/>
            <person name="Sabirova J.S."/>
            <person name="Selbitschka W."/>
            <person name="Yakimov M.M."/>
            <person name="Timmis K.N."/>
            <person name="Vorhoelter F.-J."/>
            <person name="Weidner S."/>
            <person name="Kaiser O."/>
            <person name="Golyshin P.N."/>
        </authorList>
    </citation>
    <scope>NUCLEOTIDE SEQUENCE [LARGE SCALE GENOMIC DNA]</scope>
    <source>
        <strain evidence="3">ATCC 700651 / DSM 11573 / NCIMB 13689 / SK2</strain>
    </source>
</reference>
<dbReference type="GO" id="GO:0008476">
    <property type="term" value="F:protein-tyrosine sulfotransferase activity"/>
    <property type="evidence" value="ECO:0007669"/>
    <property type="project" value="InterPro"/>
</dbReference>
<dbReference type="KEGG" id="abo:ABO_0940"/>
<organism evidence="2 3">
    <name type="scientific">Alcanivorax borkumensis (strain ATCC 700651 / DSM 11573 / NCIMB 13689 / SK2)</name>
    <dbReference type="NCBI Taxonomy" id="393595"/>
    <lineage>
        <taxon>Bacteria</taxon>
        <taxon>Pseudomonadati</taxon>
        <taxon>Pseudomonadota</taxon>
        <taxon>Gammaproteobacteria</taxon>
        <taxon>Oceanospirillales</taxon>
        <taxon>Alcanivoracaceae</taxon>
        <taxon>Alcanivorax</taxon>
    </lineage>
</organism>
<keyword evidence="1" id="KW-0808">Transferase</keyword>
<gene>
    <name evidence="2" type="ordered locus">ABO_0940</name>
</gene>
<dbReference type="RefSeq" id="WP_011588224.1">
    <property type="nucleotide sequence ID" value="NC_008260.1"/>
</dbReference>
<accession>Q0VR10</accession>
<dbReference type="PANTHER" id="PTHR12788">
    <property type="entry name" value="PROTEIN-TYROSINE SULFOTRANSFERASE 2"/>
    <property type="match status" value="1"/>
</dbReference>
<dbReference type="InterPro" id="IPR027417">
    <property type="entry name" value="P-loop_NTPase"/>
</dbReference>
<evidence type="ECO:0008006" key="4">
    <source>
        <dbReference type="Google" id="ProtNLM"/>
    </source>
</evidence>
<dbReference type="Pfam" id="PF13469">
    <property type="entry name" value="Sulfotransfer_3"/>
    <property type="match status" value="1"/>
</dbReference>
<dbReference type="EMBL" id="AM286690">
    <property type="protein sequence ID" value="CAL16388.1"/>
    <property type="molecule type" value="Genomic_DNA"/>
</dbReference>
<dbReference type="SUPFAM" id="SSF52540">
    <property type="entry name" value="P-loop containing nucleoside triphosphate hydrolases"/>
    <property type="match status" value="1"/>
</dbReference>
<dbReference type="PANTHER" id="PTHR12788:SF10">
    <property type="entry name" value="PROTEIN-TYROSINE SULFOTRANSFERASE"/>
    <property type="match status" value="1"/>
</dbReference>
<keyword evidence="3" id="KW-1185">Reference proteome</keyword>
<dbReference type="OrthoDB" id="9815894at2"/>
<proteinExistence type="predicted"/>
<evidence type="ECO:0000256" key="1">
    <source>
        <dbReference type="ARBA" id="ARBA00022679"/>
    </source>
</evidence>
<evidence type="ECO:0000313" key="2">
    <source>
        <dbReference type="EMBL" id="CAL16388.1"/>
    </source>
</evidence>
<protein>
    <recommendedName>
        <fullName evidence="4">Sulfotransferase domain-containing protein</fullName>
    </recommendedName>
</protein>
<dbReference type="InterPro" id="IPR026634">
    <property type="entry name" value="TPST-like"/>
</dbReference>
<sequence length="281" mass="31565">MIIKYRVVHRVSIKEALVIYSRFFFRKLEDLFASPVITDKKALLVAGCGHSGTTLLAAKLGNHPNIFAVGRETEFLLPDKNSLVTASKLLSEWVYCAEYLGKEYVLEKTPKHIYFIDRAGVIAPNHKVLVTIRNPLDNVASLFKRFGDLDLAIERWVNDNHIVAGIAGSGNVYVVRYEDLTAAPEATFISLFEFIGDSFDPSILEEGKTAYDSAVLKGNMVVRRDQVKSRIRVNNGAWRKVLDEEQALYVWRRVSVVAQALGYHGLEDCYFPTDDESNGCS</sequence>
<dbReference type="Gene3D" id="3.40.50.300">
    <property type="entry name" value="P-loop containing nucleotide triphosphate hydrolases"/>
    <property type="match status" value="1"/>
</dbReference>